<dbReference type="Proteomes" id="UP000594220">
    <property type="component" value="Unplaced"/>
</dbReference>
<evidence type="ECO:0000256" key="2">
    <source>
        <dbReference type="ARBA" id="ARBA00008699"/>
    </source>
</evidence>
<evidence type="ECO:0000313" key="13">
    <source>
        <dbReference type="Proteomes" id="UP000594220"/>
    </source>
</evidence>
<dbReference type="GeneID" id="109320515"/>
<evidence type="ECO:0000256" key="10">
    <source>
        <dbReference type="ARBA" id="ARBA00031497"/>
    </source>
</evidence>
<dbReference type="OrthoDB" id="1913277at2759"/>
<reference evidence="12" key="2">
    <citation type="submission" date="2025-09" db="UniProtKB">
        <authorList>
            <consortium name="Ensembl"/>
        </authorList>
    </citation>
    <scope>IDENTIFICATION</scope>
</reference>
<keyword evidence="8 11" id="KW-0472">Membrane</keyword>
<dbReference type="InterPro" id="IPR039205">
    <property type="entry name" value="NDUFA11"/>
</dbReference>
<evidence type="ECO:0000256" key="7">
    <source>
        <dbReference type="ARBA" id="ARBA00023128"/>
    </source>
</evidence>
<dbReference type="RefSeq" id="XP_019406202.1">
    <property type="nucleotide sequence ID" value="XM_019550657.1"/>
</dbReference>
<evidence type="ECO:0000256" key="9">
    <source>
        <dbReference type="ARBA" id="ARBA00030608"/>
    </source>
</evidence>
<dbReference type="CTD" id="126328"/>
<dbReference type="PANTHER" id="PTHR21382">
    <property type="entry name" value="NADH-UBIQUINONE OXIDOREDUCTASE SUBUNIT"/>
    <property type="match status" value="1"/>
</dbReference>
<evidence type="ECO:0000256" key="4">
    <source>
        <dbReference type="ARBA" id="ARBA00022692"/>
    </source>
</evidence>
<keyword evidence="7" id="KW-0496">Mitochondrion</keyword>
<feature type="transmembrane region" description="Helical" evidence="11">
    <location>
        <begin position="24"/>
        <end position="45"/>
    </location>
</feature>
<comment type="similarity">
    <text evidence="2">Belongs to the complex I NDUFA11 subunit family.</text>
</comment>
<accession>A0A7M4F3C4</accession>
<organism evidence="12 13">
    <name type="scientific">Crocodylus porosus</name>
    <name type="common">Saltwater crocodile</name>
    <name type="synonym">Estuarine crocodile</name>
    <dbReference type="NCBI Taxonomy" id="8502"/>
    <lineage>
        <taxon>Eukaryota</taxon>
        <taxon>Metazoa</taxon>
        <taxon>Chordata</taxon>
        <taxon>Craniata</taxon>
        <taxon>Vertebrata</taxon>
        <taxon>Euteleostomi</taxon>
        <taxon>Archelosauria</taxon>
        <taxon>Archosauria</taxon>
        <taxon>Crocodylia</taxon>
        <taxon>Longirostres</taxon>
        <taxon>Crocodylidae</taxon>
        <taxon>Crocodylus</taxon>
    </lineage>
</organism>
<reference evidence="12" key="1">
    <citation type="submission" date="2025-08" db="UniProtKB">
        <authorList>
            <consortium name="Ensembl"/>
        </authorList>
    </citation>
    <scope>IDENTIFICATION</scope>
</reference>
<sequence>MPLIRSDLAKYWEIPDGTNCVQKAWLTGRVGAAVGLIGSIFHIILKETSPALKAVQVATASTVTMATVGAVFGLTTCFSAQIREKPEDPLNYFIGGCTSGMIFGARAHSFTTGTGACVGLGLLAAFTKISKKEGWKFAPPPQV</sequence>
<dbReference type="PANTHER" id="PTHR21382:SF1">
    <property type="entry name" value="NADH DEHYDROGENASE [UBIQUINONE] 1 ALPHA SUBCOMPLEX SUBUNIT 11"/>
    <property type="match status" value="1"/>
</dbReference>
<evidence type="ECO:0000313" key="12">
    <source>
        <dbReference type="Ensembl" id="ENSCPRP00005018896.1"/>
    </source>
</evidence>
<keyword evidence="13" id="KW-1185">Reference proteome</keyword>
<evidence type="ECO:0000256" key="11">
    <source>
        <dbReference type="SAM" id="Phobius"/>
    </source>
</evidence>
<proteinExistence type="inferred from homology"/>
<dbReference type="OMA" id="SIEQGWE"/>
<dbReference type="AlphaFoldDB" id="A0A7M4F3C4"/>
<protein>
    <recommendedName>
        <fullName evidence="3">NADH dehydrogenase [ubiquinone] 1 alpha subcomplex subunit 11</fullName>
    </recommendedName>
    <alternativeName>
        <fullName evidence="9">Complex I-B14.7</fullName>
    </alternativeName>
    <alternativeName>
        <fullName evidence="10">NADH-ubiquinone oxidoreductase subunit B14.7</fullName>
    </alternativeName>
</protein>
<keyword evidence="6 11" id="KW-1133">Transmembrane helix</keyword>
<evidence type="ECO:0000256" key="5">
    <source>
        <dbReference type="ARBA" id="ARBA00022792"/>
    </source>
</evidence>
<gene>
    <name evidence="12" type="primary">NDUFA11</name>
</gene>
<evidence type="ECO:0000256" key="6">
    <source>
        <dbReference type="ARBA" id="ARBA00022989"/>
    </source>
</evidence>
<comment type="subcellular location">
    <subcellularLocation>
        <location evidence="1">Mitochondrion inner membrane</location>
        <topology evidence="1">Multi-pass membrane protein</topology>
        <orientation evidence="1">Matrix side</orientation>
    </subcellularLocation>
</comment>
<dbReference type="GeneTree" id="ENSGT00390000012434"/>
<dbReference type="Pfam" id="PF02466">
    <property type="entry name" value="Tim17"/>
    <property type="match status" value="1"/>
</dbReference>
<evidence type="ECO:0000256" key="8">
    <source>
        <dbReference type="ARBA" id="ARBA00023136"/>
    </source>
</evidence>
<dbReference type="KEGG" id="cpoo:109320515"/>
<feature type="transmembrane region" description="Helical" evidence="11">
    <location>
        <begin position="57"/>
        <end position="82"/>
    </location>
</feature>
<dbReference type="GO" id="GO:0045271">
    <property type="term" value="C:respiratory chain complex I"/>
    <property type="evidence" value="ECO:0007669"/>
    <property type="project" value="Ensembl"/>
</dbReference>
<evidence type="ECO:0000256" key="3">
    <source>
        <dbReference type="ARBA" id="ARBA00018191"/>
    </source>
</evidence>
<keyword evidence="4 11" id="KW-0812">Transmembrane</keyword>
<keyword evidence="5" id="KW-0999">Mitochondrion inner membrane</keyword>
<dbReference type="GO" id="GO:0005743">
    <property type="term" value="C:mitochondrial inner membrane"/>
    <property type="evidence" value="ECO:0007669"/>
    <property type="project" value="UniProtKB-SubCell"/>
</dbReference>
<dbReference type="GO" id="GO:0006120">
    <property type="term" value="P:mitochondrial electron transport, NADH to ubiquinone"/>
    <property type="evidence" value="ECO:0007669"/>
    <property type="project" value="InterPro"/>
</dbReference>
<dbReference type="Ensembl" id="ENSCPRT00005022127.1">
    <property type="protein sequence ID" value="ENSCPRP00005018896.1"/>
    <property type="gene ID" value="ENSCPRG00005013226.1"/>
</dbReference>
<name>A0A7M4F3C4_CROPO</name>
<evidence type="ECO:0000256" key="1">
    <source>
        <dbReference type="ARBA" id="ARBA00004292"/>
    </source>
</evidence>